<dbReference type="InterPro" id="IPR012337">
    <property type="entry name" value="RNaseH-like_sf"/>
</dbReference>
<name>A0A6L2KT67_TANCI</name>
<evidence type="ECO:0000256" key="3">
    <source>
        <dbReference type="SAM" id="MobiDB-lite"/>
    </source>
</evidence>
<accession>A0A6L2KT67</accession>
<organism evidence="7">
    <name type="scientific">Tanacetum cinerariifolium</name>
    <name type="common">Dalmatian daisy</name>
    <name type="synonym">Chrysanthemum cinerariifolium</name>
    <dbReference type="NCBI Taxonomy" id="118510"/>
    <lineage>
        <taxon>Eukaryota</taxon>
        <taxon>Viridiplantae</taxon>
        <taxon>Streptophyta</taxon>
        <taxon>Embryophyta</taxon>
        <taxon>Tracheophyta</taxon>
        <taxon>Spermatophyta</taxon>
        <taxon>Magnoliopsida</taxon>
        <taxon>eudicotyledons</taxon>
        <taxon>Gunneridae</taxon>
        <taxon>Pentapetalae</taxon>
        <taxon>asterids</taxon>
        <taxon>campanulids</taxon>
        <taxon>Asterales</taxon>
        <taxon>Asteraceae</taxon>
        <taxon>Asteroideae</taxon>
        <taxon>Anthemideae</taxon>
        <taxon>Anthemidinae</taxon>
        <taxon>Tanacetum</taxon>
    </lineage>
</organism>
<dbReference type="Pfam" id="PF07727">
    <property type="entry name" value="RVT_2"/>
    <property type="match status" value="1"/>
</dbReference>
<gene>
    <name evidence="7" type="ORF">Tci_023908</name>
</gene>
<dbReference type="PANTHER" id="PTHR42648:SF18">
    <property type="entry name" value="RETROTRANSPOSON, UNCLASSIFIED-LIKE PROTEIN"/>
    <property type="match status" value="1"/>
</dbReference>
<keyword evidence="1" id="KW-0479">Metal-binding</keyword>
<feature type="region of interest" description="Disordered" evidence="3">
    <location>
        <begin position="314"/>
        <end position="336"/>
    </location>
</feature>
<keyword evidence="2" id="KW-0378">Hydrolase</keyword>
<sequence>MGYGDYVIGDSVISRVYYVEGLGHNLFSVGQFCDSDLEVTFRKHSYYVRDTDGVELIKGSRGSNLYTILVEDMMKSSPICLLSKASNNKSWLWHQHLNHLNFGTINDLARKDLVRGLPRLKIEKYHLCSACQLGKRKQQTHKPKTENTNLEVLNTIHIDLCGPMRVQTINGKKYILVIVDGYSRFTWVKFLRLKDETPETVPRTPQQNGVVERQNRTLVKAAWTMLIFFKALMFLRVEVVATAFDIGIFVGYAPSKKGYRIYNKRTRRIMETIHVQFDELTEPIAPPMFDEYLEPPRAERPVPPAQAVPAPVNLAGTPSSTTIDPEAPSPSISPSSLALQSHSLHQGVTAESTFMEDNPVAPVDNNPFINVFASEPSFDTSSSGDEGIDFKESFAPVARIEAIHIFIANAASKNMTIYQMDVKTTFLNGELKEEVYVSQPEGFVDPDHPTHFYLLKKALYGLKQVLREWYDTLSRFLLDNKFSKGAVDPTLFTQKIGKHILLVQIYVDDIIFTSTDPKACLQVSQSPRGIFINQSKFALEILKKFGMDLCDPVDSPMVDQLKLDEDWNKIICDLDKIPELSQRSPQNCPKCRHPVNGYYCQGCALLRKKFKEDLFTSGIEHGILQDSSEPSNHNTNIVNAPREPFVVNQDPDNNSSQSPPQINHHCCYGCGDPLEVPIIPNPEPFNNQTIKELPPTVQSFDPKSNLVHDSLNVFYPPPQIPFYSCEFCGNDARYGHYCTPQVLFIYPEPCYNQDFIFRKNFKIFMIFNNNIFVVKIAGLLMKLTNNDLFDSQNKLMEQLTSMCDMYGDEHLDTVSATESDEYIKSSVENLVPILSESKGENKCDVPAYEEFKTFSNILFDADYDFYSSDNQSFSNEDFPKEIYSNPLFDEEIISMKIDQHHFNVEFDLIEYLRNHDSSIISSSSKIDSLFDEFVGELTLLKSIPSGIHEINCYPEEETHFIKRLLYDNSSPRPLEEFVSANSNAAIESFSPSPIPVKDSDSLIEEINLSFTPNYPMLPSIEDDDYDSERDILILEELLSNDSLSLLENESFHFDIPSFSCPPAKPPDGNTGILNVKMMGDISEPKIPMPRLMITLVLNQEKSPDLLSHLGFEAFQPSAECPMMIHEKNTPILDVPLFHFYPPLINSSMGELGQSQRAKQALCGRHSMLIRSLVFFSNE</sequence>
<dbReference type="InterPro" id="IPR013103">
    <property type="entry name" value="RVT_2"/>
</dbReference>
<feature type="domain" description="Reverse transcriptase Ty1/copia-type" evidence="4">
    <location>
        <begin position="387"/>
        <end position="518"/>
    </location>
</feature>
<dbReference type="AlphaFoldDB" id="A0A6L2KT67"/>
<dbReference type="PANTHER" id="PTHR42648">
    <property type="entry name" value="TRANSPOSASE, PUTATIVE-RELATED"/>
    <property type="match status" value="1"/>
</dbReference>
<feature type="domain" description="GAG-pre-integrase" evidence="5">
    <location>
        <begin position="64"/>
        <end position="135"/>
    </location>
</feature>
<proteinExistence type="predicted"/>
<evidence type="ECO:0000313" key="7">
    <source>
        <dbReference type="EMBL" id="GEU51930.1"/>
    </source>
</evidence>
<evidence type="ECO:0000259" key="5">
    <source>
        <dbReference type="Pfam" id="PF13976"/>
    </source>
</evidence>
<reference evidence="7" key="1">
    <citation type="journal article" date="2019" name="Sci. Rep.">
        <title>Draft genome of Tanacetum cinerariifolium, the natural source of mosquito coil.</title>
        <authorList>
            <person name="Yamashiro T."/>
            <person name="Shiraishi A."/>
            <person name="Satake H."/>
            <person name="Nakayama K."/>
        </authorList>
    </citation>
    <scope>NUCLEOTIDE SEQUENCE</scope>
</reference>
<evidence type="ECO:0000259" key="4">
    <source>
        <dbReference type="Pfam" id="PF07727"/>
    </source>
</evidence>
<evidence type="ECO:0000259" key="6">
    <source>
        <dbReference type="Pfam" id="PF25597"/>
    </source>
</evidence>
<dbReference type="InterPro" id="IPR057670">
    <property type="entry name" value="SH3_retrovirus"/>
</dbReference>
<dbReference type="Pfam" id="PF25597">
    <property type="entry name" value="SH3_retrovirus"/>
    <property type="match status" value="1"/>
</dbReference>
<evidence type="ECO:0000256" key="2">
    <source>
        <dbReference type="ARBA" id="ARBA00022801"/>
    </source>
</evidence>
<dbReference type="Pfam" id="PF13976">
    <property type="entry name" value="gag_pre-integrs"/>
    <property type="match status" value="1"/>
</dbReference>
<protein>
    <submittedName>
        <fullName evidence="7">Retrovirus-related Pol polyprotein from transposon TNT 1-94</fullName>
    </submittedName>
</protein>
<dbReference type="InterPro" id="IPR036397">
    <property type="entry name" value="RNaseH_sf"/>
</dbReference>
<dbReference type="Gene3D" id="3.30.420.10">
    <property type="entry name" value="Ribonuclease H-like superfamily/Ribonuclease H"/>
    <property type="match status" value="1"/>
</dbReference>
<dbReference type="SUPFAM" id="SSF53098">
    <property type="entry name" value="Ribonuclease H-like"/>
    <property type="match status" value="1"/>
</dbReference>
<dbReference type="GO" id="GO:0046872">
    <property type="term" value="F:metal ion binding"/>
    <property type="evidence" value="ECO:0007669"/>
    <property type="project" value="UniProtKB-KW"/>
</dbReference>
<evidence type="ECO:0000256" key="1">
    <source>
        <dbReference type="ARBA" id="ARBA00022723"/>
    </source>
</evidence>
<dbReference type="EMBL" id="BKCJ010002940">
    <property type="protein sequence ID" value="GEU51930.1"/>
    <property type="molecule type" value="Genomic_DNA"/>
</dbReference>
<dbReference type="InterPro" id="IPR025724">
    <property type="entry name" value="GAG-pre-integrase_dom"/>
</dbReference>
<feature type="domain" description="Retroviral polymerase SH3-like" evidence="6">
    <location>
        <begin position="246"/>
        <end position="280"/>
    </location>
</feature>
<comment type="caution">
    <text evidence="7">The sequence shown here is derived from an EMBL/GenBank/DDBJ whole genome shotgun (WGS) entry which is preliminary data.</text>
</comment>
<dbReference type="GO" id="GO:0016787">
    <property type="term" value="F:hydrolase activity"/>
    <property type="evidence" value="ECO:0007669"/>
    <property type="project" value="UniProtKB-KW"/>
</dbReference>
<dbReference type="GO" id="GO:0003676">
    <property type="term" value="F:nucleic acid binding"/>
    <property type="evidence" value="ECO:0007669"/>
    <property type="project" value="InterPro"/>
</dbReference>
<dbReference type="InterPro" id="IPR039537">
    <property type="entry name" value="Retrotran_Ty1/copia-like"/>
</dbReference>